<dbReference type="InterPro" id="IPR004761">
    <property type="entry name" value="Spore_GerAB"/>
</dbReference>
<feature type="transmembrane region" description="Helical" evidence="9">
    <location>
        <begin position="21"/>
        <end position="40"/>
    </location>
</feature>
<feature type="transmembrane region" description="Helical" evidence="9">
    <location>
        <begin position="152"/>
        <end position="172"/>
    </location>
</feature>
<dbReference type="PANTHER" id="PTHR34975:SF2">
    <property type="entry name" value="SPORE GERMINATION PROTEIN A2"/>
    <property type="match status" value="1"/>
</dbReference>
<gene>
    <name evidence="10" type="ORF">GCM10010918_48590</name>
</gene>
<dbReference type="Pfam" id="PF03845">
    <property type="entry name" value="Spore_permease"/>
    <property type="match status" value="1"/>
</dbReference>
<evidence type="ECO:0000256" key="3">
    <source>
        <dbReference type="ARBA" id="ARBA00022448"/>
    </source>
</evidence>
<organism evidence="10 11">
    <name type="scientific">Paenibacillus radicis</name>
    <name type="common">ex Gao et al. 2016</name>
    <dbReference type="NCBI Taxonomy" id="1737354"/>
    <lineage>
        <taxon>Bacteria</taxon>
        <taxon>Bacillati</taxon>
        <taxon>Bacillota</taxon>
        <taxon>Bacilli</taxon>
        <taxon>Bacillales</taxon>
        <taxon>Paenibacillaceae</taxon>
        <taxon>Paenibacillus</taxon>
    </lineage>
</organism>
<dbReference type="Proteomes" id="UP000600247">
    <property type="component" value="Unassembled WGS sequence"/>
</dbReference>
<evidence type="ECO:0000256" key="4">
    <source>
        <dbReference type="ARBA" id="ARBA00022544"/>
    </source>
</evidence>
<reference evidence="10 11" key="1">
    <citation type="journal article" date="2014" name="Int. J. Syst. Evol. Microbiol.">
        <title>Complete genome sequence of Corynebacterium casei LMG S-19264T (=DSM 44701T), isolated from a smear-ripened cheese.</title>
        <authorList>
            <consortium name="US DOE Joint Genome Institute (JGI-PGF)"/>
            <person name="Walter F."/>
            <person name="Albersmeier A."/>
            <person name="Kalinowski J."/>
            <person name="Ruckert C."/>
        </authorList>
    </citation>
    <scope>NUCLEOTIDE SEQUENCE [LARGE SCALE GENOMIC DNA]</scope>
    <source>
        <strain evidence="10 11">CGMCC 1.15286</strain>
    </source>
</reference>
<comment type="caution">
    <text evidence="10">The sequence shown here is derived from an EMBL/GenBank/DDBJ whole genome shotgun (WGS) entry which is preliminary data.</text>
</comment>
<evidence type="ECO:0000256" key="8">
    <source>
        <dbReference type="SAM" id="MobiDB-lite"/>
    </source>
</evidence>
<dbReference type="GO" id="GO:0016020">
    <property type="term" value="C:membrane"/>
    <property type="evidence" value="ECO:0007669"/>
    <property type="project" value="UniProtKB-SubCell"/>
</dbReference>
<sequence>MNGSKKLNNQFIGASQLSKMLFLFALGTAGLMVPTFVVAIAKQDAWISMAIAGPLNYIVLLLYLALAERFPGLTLAQYAEKLLGTWLGKALTLVYVCFFLLLSALVLRNIVDFLGLSVLPGTPNWVIAFTFMLVIVYGAYLGIETIARSGELLFGWTVLVIFIIMLLLTNQFEPKNFEPFVYEGWTRPFKGLYPILGFPLGEFVVMSAFFPFVKQADVGKLRKHLKLAAMFVGIFSVGISVLLLGVLGVDETRRSPFSIFDMAKTINVEDVIVRVEVTVAIVWVSTVFMKLMMSFYGATLLAAQMLNLKSYRPLIVPFTFVVVPLSIAVYRNSAHAEYFAMQIWTPFSLTIGVAIPMLLLLFAFITGKRTARSKGDMPVKASYEAPNDSPSGGKAQQSGAGQAGGATPS</sequence>
<dbReference type="Gene3D" id="1.20.1740.10">
    <property type="entry name" value="Amino acid/polyamine transporter I"/>
    <property type="match status" value="1"/>
</dbReference>
<keyword evidence="7 9" id="KW-0472">Membrane</keyword>
<dbReference type="NCBIfam" id="TIGR00912">
    <property type="entry name" value="2A0309"/>
    <property type="match status" value="1"/>
</dbReference>
<proteinExistence type="inferred from homology"/>
<evidence type="ECO:0000256" key="6">
    <source>
        <dbReference type="ARBA" id="ARBA00022989"/>
    </source>
</evidence>
<feature type="transmembrane region" description="Helical" evidence="9">
    <location>
        <begin position="343"/>
        <end position="365"/>
    </location>
</feature>
<evidence type="ECO:0000313" key="10">
    <source>
        <dbReference type="EMBL" id="GGG84955.1"/>
    </source>
</evidence>
<comment type="subcellular location">
    <subcellularLocation>
        <location evidence="1">Membrane</location>
        <topology evidence="1">Multi-pass membrane protein</topology>
    </subcellularLocation>
</comment>
<keyword evidence="5 9" id="KW-0812">Transmembrane</keyword>
<comment type="similarity">
    <text evidence="2">Belongs to the amino acid-polyamine-organocation (APC) superfamily. Spore germination protein (SGP) (TC 2.A.3.9) family.</text>
</comment>
<keyword evidence="3" id="KW-0813">Transport</keyword>
<dbReference type="EMBL" id="BMHY01000014">
    <property type="protein sequence ID" value="GGG84955.1"/>
    <property type="molecule type" value="Genomic_DNA"/>
</dbReference>
<feature type="transmembrane region" description="Helical" evidence="9">
    <location>
        <begin position="225"/>
        <end position="247"/>
    </location>
</feature>
<keyword evidence="4" id="KW-0309">Germination</keyword>
<dbReference type="AlphaFoldDB" id="A0A917M8Y5"/>
<feature type="transmembrane region" description="Helical" evidence="9">
    <location>
        <begin position="125"/>
        <end position="143"/>
    </location>
</feature>
<feature type="compositionally biased region" description="Low complexity" evidence="8">
    <location>
        <begin position="389"/>
        <end position="400"/>
    </location>
</feature>
<name>A0A917M8Y5_9BACL</name>
<dbReference type="RefSeq" id="WP_188892287.1">
    <property type="nucleotide sequence ID" value="NZ_BMHY01000014.1"/>
</dbReference>
<dbReference type="GO" id="GO:0009847">
    <property type="term" value="P:spore germination"/>
    <property type="evidence" value="ECO:0007669"/>
    <property type="project" value="InterPro"/>
</dbReference>
<feature type="transmembrane region" description="Helical" evidence="9">
    <location>
        <begin position="86"/>
        <end position="105"/>
    </location>
</feature>
<evidence type="ECO:0000256" key="5">
    <source>
        <dbReference type="ARBA" id="ARBA00022692"/>
    </source>
</evidence>
<feature type="region of interest" description="Disordered" evidence="8">
    <location>
        <begin position="372"/>
        <end position="409"/>
    </location>
</feature>
<evidence type="ECO:0000313" key="11">
    <source>
        <dbReference type="Proteomes" id="UP000600247"/>
    </source>
</evidence>
<dbReference type="PANTHER" id="PTHR34975">
    <property type="entry name" value="SPORE GERMINATION PROTEIN A2"/>
    <property type="match status" value="1"/>
</dbReference>
<keyword evidence="11" id="KW-1185">Reference proteome</keyword>
<evidence type="ECO:0000256" key="7">
    <source>
        <dbReference type="ARBA" id="ARBA00023136"/>
    </source>
</evidence>
<feature type="transmembrane region" description="Helical" evidence="9">
    <location>
        <begin position="192"/>
        <end position="213"/>
    </location>
</feature>
<feature type="transmembrane region" description="Helical" evidence="9">
    <location>
        <begin position="314"/>
        <end position="331"/>
    </location>
</feature>
<keyword evidence="6 9" id="KW-1133">Transmembrane helix</keyword>
<evidence type="ECO:0000256" key="1">
    <source>
        <dbReference type="ARBA" id="ARBA00004141"/>
    </source>
</evidence>
<evidence type="ECO:0000256" key="2">
    <source>
        <dbReference type="ARBA" id="ARBA00007998"/>
    </source>
</evidence>
<evidence type="ECO:0000256" key="9">
    <source>
        <dbReference type="SAM" id="Phobius"/>
    </source>
</evidence>
<accession>A0A917M8Y5</accession>
<feature type="transmembrane region" description="Helical" evidence="9">
    <location>
        <begin position="46"/>
        <end position="66"/>
    </location>
</feature>
<feature type="transmembrane region" description="Helical" evidence="9">
    <location>
        <begin position="280"/>
        <end position="302"/>
    </location>
</feature>
<protein>
    <submittedName>
        <fullName evidence="10">Germination protein</fullName>
    </submittedName>
</protein>